<dbReference type="EMBL" id="REGN01004894">
    <property type="protein sequence ID" value="RNA15756.1"/>
    <property type="molecule type" value="Genomic_DNA"/>
</dbReference>
<evidence type="ECO:0000313" key="2">
    <source>
        <dbReference type="Proteomes" id="UP000276133"/>
    </source>
</evidence>
<sequence length="72" mass="8377">MAMKIASMVQNRPAIAMSMIIENERPFRKSKKLIKNVQLKFYNFSISDLKAKLIHIQRSLGHGSKQFKSNKR</sequence>
<organism evidence="1 2">
    <name type="scientific">Brachionus plicatilis</name>
    <name type="common">Marine rotifer</name>
    <name type="synonym">Brachionus muelleri</name>
    <dbReference type="NCBI Taxonomy" id="10195"/>
    <lineage>
        <taxon>Eukaryota</taxon>
        <taxon>Metazoa</taxon>
        <taxon>Spiralia</taxon>
        <taxon>Gnathifera</taxon>
        <taxon>Rotifera</taxon>
        <taxon>Eurotatoria</taxon>
        <taxon>Monogononta</taxon>
        <taxon>Pseudotrocha</taxon>
        <taxon>Ploima</taxon>
        <taxon>Brachionidae</taxon>
        <taxon>Brachionus</taxon>
    </lineage>
</organism>
<dbReference type="Proteomes" id="UP000276133">
    <property type="component" value="Unassembled WGS sequence"/>
</dbReference>
<comment type="caution">
    <text evidence="1">The sequence shown here is derived from an EMBL/GenBank/DDBJ whole genome shotgun (WGS) entry which is preliminary data.</text>
</comment>
<gene>
    <name evidence="1" type="ORF">BpHYR1_002431</name>
</gene>
<accession>A0A3M7QWM0</accession>
<evidence type="ECO:0000313" key="1">
    <source>
        <dbReference type="EMBL" id="RNA15756.1"/>
    </source>
</evidence>
<keyword evidence="2" id="KW-1185">Reference proteome</keyword>
<dbReference type="AlphaFoldDB" id="A0A3M7QWM0"/>
<reference evidence="1 2" key="1">
    <citation type="journal article" date="2018" name="Sci. Rep.">
        <title>Genomic signatures of local adaptation to the degree of environmental predictability in rotifers.</title>
        <authorList>
            <person name="Franch-Gras L."/>
            <person name="Hahn C."/>
            <person name="Garcia-Roger E.M."/>
            <person name="Carmona M.J."/>
            <person name="Serra M."/>
            <person name="Gomez A."/>
        </authorList>
    </citation>
    <scope>NUCLEOTIDE SEQUENCE [LARGE SCALE GENOMIC DNA]</scope>
    <source>
        <strain evidence="1">HYR1</strain>
    </source>
</reference>
<name>A0A3M7QWM0_BRAPC</name>
<protein>
    <submittedName>
        <fullName evidence="1">Uncharacterized protein</fullName>
    </submittedName>
</protein>
<proteinExistence type="predicted"/>